<dbReference type="PANTHER" id="PTHR30487">
    <property type="entry name" value="TYPE 4 PREPILIN-LIKE PROTEINS LEADER PEPTIDE-PROCESSING ENZYME"/>
    <property type="match status" value="1"/>
</dbReference>
<dbReference type="RefSeq" id="WP_330195263.1">
    <property type="nucleotide sequence ID" value="NZ_JAZDRO010000001.1"/>
</dbReference>
<comment type="subcellular location">
    <subcellularLocation>
        <location evidence="1">Cell inner membrane</location>
        <topology evidence="1">Multi-pass membrane protein</topology>
    </subcellularLocation>
    <subcellularLocation>
        <location evidence="9">Cell membrane</location>
        <topology evidence="9">Multi-pass membrane protein</topology>
    </subcellularLocation>
</comment>
<evidence type="ECO:0000256" key="3">
    <source>
        <dbReference type="ARBA" id="ARBA00022475"/>
    </source>
</evidence>
<dbReference type="PANTHER" id="PTHR30487:SF0">
    <property type="entry name" value="PREPILIN LEADER PEPTIDASE_N-METHYLTRANSFERASE-RELATED"/>
    <property type="match status" value="1"/>
</dbReference>
<evidence type="ECO:0000256" key="2">
    <source>
        <dbReference type="ARBA" id="ARBA00005801"/>
    </source>
</evidence>
<keyword evidence="9" id="KW-0645">Protease</keyword>
<dbReference type="PRINTS" id="PR00864">
    <property type="entry name" value="PREPILNPTASE"/>
</dbReference>
<dbReference type="EC" id="2.1.1.-" evidence="9"/>
<keyword evidence="14" id="KW-1185">Reference proteome</keyword>
<sequence>MSSFIDLFLVAAGLFVGSFITAAARAWPDWSVLLRPRSGCEGCGRVLGLTELVPVASYFIQRGKCRSCGTAIWPGHPIGEAGALAVALAAVVLTDGWATPVTALLGWTLLFGALVDARTQLLPDVVTLGLIPAGLAAAWLMPGPPAILDASLGAIFGFGVLWGIGALYRLIRKREGLGLGDAKLLAAGGAWCGLYALPWIVAIGAGATLIVIAIKAILGEKLGPDTAIAFGPGLCAGIFAAHLIVQHAFPFGY</sequence>
<keyword evidence="3" id="KW-1003">Cell membrane</keyword>
<keyword evidence="9" id="KW-0489">Methyltransferase</keyword>
<feature type="transmembrane region" description="Helical" evidence="10">
    <location>
        <begin position="121"/>
        <end position="141"/>
    </location>
</feature>
<dbReference type="Gene3D" id="1.20.120.1220">
    <property type="match status" value="1"/>
</dbReference>
<evidence type="ECO:0000256" key="1">
    <source>
        <dbReference type="ARBA" id="ARBA00004429"/>
    </source>
</evidence>
<dbReference type="InterPro" id="IPR050882">
    <property type="entry name" value="Prepilin_peptidase/N-MTase"/>
</dbReference>
<feature type="domain" description="Prepilin peptidase A24 N-terminal" evidence="12">
    <location>
        <begin position="13"/>
        <end position="91"/>
    </location>
</feature>
<keyword evidence="9 13" id="KW-0378">Hydrolase</keyword>
<comment type="catalytic activity">
    <reaction evidence="9">
        <text>Typically cleaves a -Gly-|-Phe- bond to release an N-terminal, basic peptide of 5-8 residues from type IV prepilin, and then N-methylates the new N-terminal amino group, the methyl donor being S-adenosyl-L-methionine.</text>
        <dbReference type="EC" id="3.4.23.43"/>
    </reaction>
</comment>
<dbReference type="EC" id="3.4.23.43" evidence="9"/>
<keyword evidence="4" id="KW-0997">Cell inner membrane</keyword>
<keyword evidence="9" id="KW-0808">Transferase</keyword>
<dbReference type="InterPro" id="IPR000045">
    <property type="entry name" value="Prepilin_IV_endopep_pep"/>
</dbReference>
<comment type="caution">
    <text evidence="13">The sequence shown here is derived from an EMBL/GenBank/DDBJ whole genome shotgun (WGS) entry which is preliminary data.</text>
</comment>
<accession>A0ABU7LVZ0</accession>
<comment type="function">
    <text evidence="9">Plays an essential role in type IV pili and type II pseudopili formation by proteolytically removing the leader sequence from substrate proteins and subsequently monomethylating the alpha-amino group of the newly exposed N-terminal phenylalanine.</text>
</comment>
<evidence type="ECO:0000256" key="4">
    <source>
        <dbReference type="ARBA" id="ARBA00022519"/>
    </source>
</evidence>
<gene>
    <name evidence="13" type="ORF">V0U35_03485</name>
</gene>
<reference evidence="13 14" key="1">
    <citation type="submission" date="2024-01" db="EMBL/GenBank/DDBJ databases">
        <title>Hyphobacterium bacterium isolated from marine sediment.</title>
        <authorList>
            <person name="Zhao S."/>
        </authorList>
    </citation>
    <scope>NUCLEOTIDE SEQUENCE [LARGE SCALE GENOMIC DNA]</scope>
    <source>
        <strain evidence="13 14">Y60-23</strain>
    </source>
</reference>
<dbReference type="Proteomes" id="UP001310692">
    <property type="component" value="Unassembled WGS sequence"/>
</dbReference>
<evidence type="ECO:0000256" key="5">
    <source>
        <dbReference type="ARBA" id="ARBA00022692"/>
    </source>
</evidence>
<dbReference type="InterPro" id="IPR010627">
    <property type="entry name" value="Prepilin_pept_A24_N"/>
</dbReference>
<organism evidence="13 14">
    <name type="scientific">Hyphobacterium marinum</name>
    <dbReference type="NCBI Taxonomy" id="3116574"/>
    <lineage>
        <taxon>Bacteria</taxon>
        <taxon>Pseudomonadati</taxon>
        <taxon>Pseudomonadota</taxon>
        <taxon>Alphaproteobacteria</taxon>
        <taxon>Maricaulales</taxon>
        <taxon>Maricaulaceae</taxon>
        <taxon>Hyphobacterium</taxon>
    </lineage>
</organism>
<feature type="domain" description="Prepilin type IV endopeptidase peptidase" evidence="11">
    <location>
        <begin position="104"/>
        <end position="211"/>
    </location>
</feature>
<comment type="similarity">
    <text evidence="2 8">Belongs to the peptidase A24 family.</text>
</comment>
<dbReference type="EMBL" id="JAZDRO010000001">
    <property type="protein sequence ID" value="MEE2565731.1"/>
    <property type="molecule type" value="Genomic_DNA"/>
</dbReference>
<evidence type="ECO:0000313" key="14">
    <source>
        <dbReference type="Proteomes" id="UP001310692"/>
    </source>
</evidence>
<feature type="transmembrane region" description="Helical" evidence="10">
    <location>
        <begin position="97"/>
        <end position="114"/>
    </location>
</feature>
<dbReference type="GO" id="GO:0016787">
    <property type="term" value="F:hydrolase activity"/>
    <property type="evidence" value="ECO:0007669"/>
    <property type="project" value="UniProtKB-KW"/>
</dbReference>
<keyword evidence="9" id="KW-0511">Multifunctional enzyme</keyword>
<proteinExistence type="inferred from homology"/>
<evidence type="ECO:0000256" key="10">
    <source>
        <dbReference type="SAM" id="Phobius"/>
    </source>
</evidence>
<name>A0ABU7LVZ0_9PROT</name>
<dbReference type="Pfam" id="PF06750">
    <property type="entry name" value="A24_N_bact"/>
    <property type="match status" value="1"/>
</dbReference>
<evidence type="ECO:0000256" key="8">
    <source>
        <dbReference type="RuleBase" id="RU003793"/>
    </source>
</evidence>
<protein>
    <recommendedName>
        <fullName evidence="9">Prepilin leader peptidase/N-methyltransferase</fullName>
        <ecNumber evidence="9">2.1.1.-</ecNumber>
        <ecNumber evidence="9">3.4.23.43</ecNumber>
    </recommendedName>
</protein>
<keyword evidence="5 9" id="KW-0812">Transmembrane</keyword>
<evidence type="ECO:0000259" key="12">
    <source>
        <dbReference type="Pfam" id="PF06750"/>
    </source>
</evidence>
<evidence type="ECO:0000256" key="9">
    <source>
        <dbReference type="RuleBase" id="RU003794"/>
    </source>
</evidence>
<feature type="transmembrane region" description="Helical" evidence="10">
    <location>
        <begin position="226"/>
        <end position="245"/>
    </location>
</feature>
<dbReference type="InterPro" id="IPR014032">
    <property type="entry name" value="Peptidase_A24A_bac"/>
</dbReference>
<dbReference type="Pfam" id="PF01478">
    <property type="entry name" value="Peptidase_A24"/>
    <property type="match status" value="1"/>
</dbReference>
<evidence type="ECO:0000256" key="6">
    <source>
        <dbReference type="ARBA" id="ARBA00022989"/>
    </source>
</evidence>
<feature type="transmembrane region" description="Helical" evidence="10">
    <location>
        <begin position="192"/>
        <end position="214"/>
    </location>
</feature>
<evidence type="ECO:0000313" key="13">
    <source>
        <dbReference type="EMBL" id="MEE2565731.1"/>
    </source>
</evidence>
<feature type="transmembrane region" description="Helical" evidence="10">
    <location>
        <begin position="147"/>
        <end position="171"/>
    </location>
</feature>
<evidence type="ECO:0000259" key="11">
    <source>
        <dbReference type="Pfam" id="PF01478"/>
    </source>
</evidence>
<evidence type="ECO:0000256" key="7">
    <source>
        <dbReference type="ARBA" id="ARBA00023136"/>
    </source>
</evidence>
<keyword evidence="7 10" id="KW-0472">Membrane</keyword>
<keyword evidence="6 10" id="KW-1133">Transmembrane helix</keyword>